<evidence type="ECO:0000313" key="9">
    <source>
        <dbReference type="EMBL" id="KRY43112.1"/>
    </source>
</evidence>
<reference evidence="9 10" key="1">
    <citation type="submission" date="2015-01" db="EMBL/GenBank/DDBJ databases">
        <title>Evolution of Trichinella species and genotypes.</title>
        <authorList>
            <person name="Korhonen P.K."/>
            <person name="Edoardo P."/>
            <person name="Giuseppe L.R."/>
            <person name="Gasser R.B."/>
        </authorList>
    </citation>
    <scope>NUCLEOTIDE SEQUENCE [LARGE SCALE GENOMIC DNA]</scope>
    <source>
        <strain evidence="9">ISS3</strain>
    </source>
</reference>
<sequence>MLKPCLGYDITIHAISINRSLSMSSPVICLNDKYFKVQLNGILSAMHTLFLLYEHASGYALFSTKQFEDVGKFLPQVEGSILDFGKFSTLVQLYAYEEFTDAAEALNNCNAISEGLMHKDLLNFLANSLPGGSESREKLGVGDSRLGQAICEQFPNVKCLQTDAVPEILRGIRYHFTSYFKKMSQQNEFITQLGLAHSFSRGKVQFNVNRVDNMIIQAVGLIDQLEKDCNKFVMRIREWYSCHFPELIKIVPDQYAYCRCVKYIGDRNNLTEEMLHDLTEIVGDEEKAVEILNTSRSSMGMEISAMDLMNINHFCDCVINMLDYRKQMQNYLNDRMECCAPNLAVVVGDQIGARLISQAGSLSNLAKYPASTIQILGAEKALFRALKKKGNTPKYGLLFHSPFISRASSKNKGKISRFLANKCAIASRLDYFSDIPVNTFGNYLKSQIEERLKLFDSGEIPRKNIEVMHEAVSEAKLQEHTALKHLKKQLKAEKKAKAAIIASCEESFNNGTQDSISMENDFLEDANFEQIDVSANNSAGETKKKKKKSRNSMESMEIDEMKNGIPFHTEDDAITTFLLKMALLLRPSHLNSSNWVCILYAIFDIGFSATVGYLCYKFFNGLIPTRERTFYCEDASISKPFMENTVSVKMLLCVSIGLPLMLCLLHELVAFSKLENANRLQWRMISSEGLRKVCINFTRIVVKYLFGFLLTIVLMLVGKSWFGVLRPHFLAVCKPDIDWHRCEGVALSLQNCTQTNVHALLSARHSFPSGHASAAIYSVTFLLFYLLSLRTRKSVNLNNFDRISLSLYALWCVFVCVSRVTDCWHHVTDVVGGSAMGFAVAWLIFNRYEISTFEMGQGIPEKPIFFIKPSTAYVTEGLPICVSCRLSSLQSTNFVSNLFQIPKWCQKMQHEVELGVVIGKTAKQITNANAMDFVAGYCLALDMTARDLQEHAKANGQPWFISKGFDTSCPVSKFIDKMQIENPSSIELLCSVNGQVKQRGNTKQMIFTIPQLLAAVTEDVTMEEGDLLLTGTPSGVSTVKRGDVIECTLGNEILRMKFEIA</sequence>
<name>A0A0V1C1S9_TRISP</name>
<feature type="transmembrane region" description="Helical" evidence="7">
    <location>
        <begin position="770"/>
        <end position="788"/>
    </location>
</feature>
<keyword evidence="10" id="KW-1185">Reference proteome</keyword>
<dbReference type="Gene3D" id="3.90.850.10">
    <property type="entry name" value="Fumarylacetoacetase-like, C-terminal domain"/>
    <property type="match status" value="1"/>
</dbReference>
<dbReference type="Pfam" id="PF01569">
    <property type="entry name" value="PAP2"/>
    <property type="match status" value="1"/>
</dbReference>
<dbReference type="GO" id="GO:0042254">
    <property type="term" value="P:ribosome biogenesis"/>
    <property type="evidence" value="ECO:0007669"/>
    <property type="project" value="UniProtKB-KW"/>
</dbReference>
<dbReference type="InterPro" id="IPR012974">
    <property type="entry name" value="NOP58/56_N"/>
</dbReference>
<dbReference type="Pfam" id="PF01557">
    <property type="entry name" value="FAA_hydrolase"/>
    <property type="match status" value="1"/>
</dbReference>
<dbReference type="InterPro" id="IPR002687">
    <property type="entry name" value="Nop_dom"/>
</dbReference>
<keyword evidence="7" id="KW-1133">Transmembrane helix</keyword>
<evidence type="ECO:0000256" key="6">
    <source>
        <dbReference type="ARBA" id="ARBA00040742"/>
    </source>
</evidence>
<keyword evidence="7" id="KW-0812">Transmembrane</keyword>
<dbReference type="AlphaFoldDB" id="A0A0V1C1S9"/>
<dbReference type="EMBL" id="JYDH01000002">
    <property type="protein sequence ID" value="KRY43112.1"/>
    <property type="molecule type" value="Genomic_DNA"/>
</dbReference>
<dbReference type="InterPro" id="IPR011234">
    <property type="entry name" value="Fumarylacetoacetase-like_C"/>
</dbReference>
<dbReference type="SMART" id="SM00931">
    <property type="entry name" value="NOSIC"/>
    <property type="match status" value="1"/>
</dbReference>
<dbReference type="SUPFAM" id="SSF48317">
    <property type="entry name" value="Acid phosphatase/Vanadium-dependent haloperoxidase"/>
    <property type="match status" value="1"/>
</dbReference>
<comment type="caution">
    <text evidence="9">The sequence shown here is derived from an EMBL/GenBank/DDBJ whole genome shotgun (WGS) entry which is preliminary data.</text>
</comment>
<comment type="subcellular location">
    <subcellularLocation>
        <location evidence="1">Nucleus</location>
        <location evidence="1">Nucleolus</location>
    </subcellularLocation>
</comment>
<dbReference type="InParanoid" id="A0A0V1C1S9"/>
<dbReference type="GO" id="GO:0003824">
    <property type="term" value="F:catalytic activity"/>
    <property type="evidence" value="ECO:0007669"/>
    <property type="project" value="InterPro"/>
</dbReference>
<dbReference type="STRING" id="6334.A0A0V1C1S9"/>
<dbReference type="SUPFAM" id="SSF56529">
    <property type="entry name" value="FAH"/>
    <property type="match status" value="1"/>
</dbReference>
<feature type="domain" description="Nop" evidence="8">
    <location>
        <begin position="339"/>
        <end position="457"/>
    </location>
</feature>
<dbReference type="GO" id="GO:0030515">
    <property type="term" value="F:snoRNA binding"/>
    <property type="evidence" value="ECO:0007669"/>
    <property type="project" value="InterPro"/>
</dbReference>
<dbReference type="FunFam" id="1.10.246.90:FF:000001">
    <property type="entry name" value="Nucleolar protein 56"/>
    <property type="match status" value="1"/>
</dbReference>
<dbReference type="InterPro" id="IPR042239">
    <property type="entry name" value="Nop_C"/>
</dbReference>
<evidence type="ECO:0000256" key="1">
    <source>
        <dbReference type="ARBA" id="ARBA00004604"/>
    </source>
</evidence>
<dbReference type="InterPro" id="IPR036938">
    <property type="entry name" value="PAP2/HPO_sf"/>
</dbReference>
<dbReference type="PANTHER" id="PTHR10894">
    <property type="entry name" value="NUCLEOLAR PROTEIN 5 NUCLEOLAR PROTEIN NOP5 NOP58"/>
    <property type="match status" value="1"/>
</dbReference>
<evidence type="ECO:0000256" key="3">
    <source>
        <dbReference type="ARBA" id="ARBA00010211"/>
    </source>
</evidence>
<organism evidence="9 10">
    <name type="scientific">Trichinella spiralis</name>
    <name type="common">Trichina worm</name>
    <dbReference type="NCBI Taxonomy" id="6334"/>
    <lineage>
        <taxon>Eukaryota</taxon>
        <taxon>Metazoa</taxon>
        <taxon>Ecdysozoa</taxon>
        <taxon>Nematoda</taxon>
        <taxon>Enoplea</taxon>
        <taxon>Dorylaimia</taxon>
        <taxon>Trichinellida</taxon>
        <taxon>Trichinellidae</taxon>
        <taxon>Trichinella</taxon>
    </lineage>
</organism>
<dbReference type="Gene3D" id="1.10.246.90">
    <property type="entry name" value="Nop domain"/>
    <property type="match status" value="1"/>
</dbReference>
<comment type="similarity">
    <text evidence="2">Belongs to the NOP5/NOP56 family.</text>
</comment>
<keyword evidence="7" id="KW-0472">Membrane</keyword>
<evidence type="ECO:0000256" key="5">
    <source>
        <dbReference type="ARBA" id="ARBA00023242"/>
    </source>
</evidence>
<dbReference type="Pfam" id="PF08156">
    <property type="entry name" value="NOP5NT"/>
    <property type="match status" value="1"/>
</dbReference>
<feature type="transmembrane region" description="Helical" evidence="7">
    <location>
        <begin position="693"/>
        <end position="717"/>
    </location>
</feature>
<dbReference type="GO" id="GO:0031428">
    <property type="term" value="C:box C/D methylation guide snoRNP complex"/>
    <property type="evidence" value="ECO:0007669"/>
    <property type="project" value="InterPro"/>
</dbReference>
<dbReference type="Pfam" id="PF01798">
    <property type="entry name" value="Nop"/>
    <property type="match status" value="1"/>
</dbReference>
<comment type="similarity">
    <text evidence="3">Belongs to the FAH family.</text>
</comment>
<dbReference type="InterPro" id="IPR000326">
    <property type="entry name" value="PAP2/HPO"/>
</dbReference>
<dbReference type="InterPro" id="IPR036663">
    <property type="entry name" value="Fumarylacetoacetase_C_sf"/>
</dbReference>
<keyword evidence="5" id="KW-0539">Nucleus</keyword>
<dbReference type="InterPro" id="IPR045056">
    <property type="entry name" value="Nop56/Nop58"/>
</dbReference>
<dbReference type="Gene3D" id="1.10.287.4070">
    <property type="match status" value="1"/>
</dbReference>
<evidence type="ECO:0000256" key="4">
    <source>
        <dbReference type="ARBA" id="ARBA00022517"/>
    </source>
</evidence>
<dbReference type="InterPro" id="IPR012976">
    <property type="entry name" value="NOSIC"/>
</dbReference>
<dbReference type="GO" id="GO:0032040">
    <property type="term" value="C:small-subunit processome"/>
    <property type="evidence" value="ECO:0007669"/>
    <property type="project" value="InterPro"/>
</dbReference>
<feature type="transmembrane region" description="Helical" evidence="7">
    <location>
        <begin position="826"/>
        <end position="845"/>
    </location>
</feature>
<dbReference type="InterPro" id="IPR036070">
    <property type="entry name" value="Nop_dom_sf"/>
</dbReference>
<accession>A0A0V1C1S9</accession>
<feature type="transmembrane region" description="Helical" evidence="7">
    <location>
        <begin position="800"/>
        <end position="820"/>
    </location>
</feature>
<protein>
    <recommendedName>
        <fullName evidence="6">Nucleolar protein 56</fullName>
    </recommendedName>
</protein>
<dbReference type="OrthoDB" id="6780543at2759"/>
<dbReference type="PROSITE" id="PS51358">
    <property type="entry name" value="NOP"/>
    <property type="match status" value="1"/>
</dbReference>
<evidence type="ECO:0000259" key="8">
    <source>
        <dbReference type="PROSITE" id="PS51358"/>
    </source>
</evidence>
<gene>
    <name evidence="9" type="primary">K07C5.4</name>
    <name evidence="9" type="ORF">T01_6023</name>
</gene>
<dbReference type="SUPFAM" id="SSF89124">
    <property type="entry name" value="Nop domain"/>
    <property type="match status" value="1"/>
</dbReference>
<keyword evidence="4" id="KW-0690">Ribosome biogenesis</keyword>
<dbReference type="Proteomes" id="UP000054776">
    <property type="component" value="Unassembled WGS sequence"/>
</dbReference>
<evidence type="ECO:0000256" key="7">
    <source>
        <dbReference type="SAM" id="Phobius"/>
    </source>
</evidence>
<evidence type="ECO:0000256" key="2">
    <source>
        <dbReference type="ARBA" id="ARBA00009211"/>
    </source>
</evidence>
<proteinExistence type="inferred from homology"/>
<evidence type="ECO:0000313" key="10">
    <source>
        <dbReference type="Proteomes" id="UP000054776"/>
    </source>
</evidence>
<dbReference type="SMART" id="SM00014">
    <property type="entry name" value="acidPPc"/>
    <property type="match status" value="1"/>
</dbReference>
<dbReference type="PANTHER" id="PTHR10894:SF0">
    <property type="entry name" value="NUCLEOLAR PROTEIN 56"/>
    <property type="match status" value="1"/>
</dbReference>